<evidence type="ECO:0000313" key="3">
    <source>
        <dbReference type="Proteomes" id="UP001187192"/>
    </source>
</evidence>
<protein>
    <recommendedName>
        <fullName evidence="4">Ubiquitin-like protease family profile domain-containing protein</fullName>
    </recommendedName>
</protein>
<comment type="caution">
    <text evidence="1">The sequence shown here is derived from an EMBL/GenBank/DDBJ whole genome shotgun (WGS) entry which is preliminary data.</text>
</comment>
<reference evidence="1" key="1">
    <citation type="submission" date="2023-07" db="EMBL/GenBank/DDBJ databases">
        <title>draft genome sequence of fig (Ficus carica).</title>
        <authorList>
            <person name="Takahashi T."/>
            <person name="Nishimura K."/>
        </authorList>
    </citation>
    <scope>NUCLEOTIDE SEQUENCE</scope>
</reference>
<evidence type="ECO:0000313" key="1">
    <source>
        <dbReference type="EMBL" id="GMN67716.1"/>
    </source>
</evidence>
<name>A0AA88JD38_FICCA</name>
<accession>A0AA88JD38</accession>
<organism evidence="1 3">
    <name type="scientific">Ficus carica</name>
    <name type="common">Common fig</name>
    <dbReference type="NCBI Taxonomy" id="3494"/>
    <lineage>
        <taxon>Eukaryota</taxon>
        <taxon>Viridiplantae</taxon>
        <taxon>Streptophyta</taxon>
        <taxon>Embryophyta</taxon>
        <taxon>Tracheophyta</taxon>
        <taxon>Spermatophyta</taxon>
        <taxon>Magnoliopsida</taxon>
        <taxon>eudicotyledons</taxon>
        <taxon>Gunneridae</taxon>
        <taxon>Pentapetalae</taxon>
        <taxon>rosids</taxon>
        <taxon>fabids</taxon>
        <taxon>Rosales</taxon>
        <taxon>Moraceae</taxon>
        <taxon>Ficeae</taxon>
        <taxon>Ficus</taxon>
    </lineage>
</organism>
<sequence length="166" mass="18889">MTPPSIIYRVSPSLPRLQSLLPSLHSLLPLTLDLSPPISADRDYAIHSLSSLSLSLSPPISVATPPCNLFLETHPPLPTPLLCRPHPRLWNWALNDWKILVRKGVRKQRNYETLIDIDRCPLQEGYVECGYFVLAFMREITLTFDGLSLLQTKDIYIDIDMSIVRQ</sequence>
<dbReference type="AlphaFoldDB" id="A0AA88JD38"/>
<keyword evidence="3" id="KW-1185">Reference proteome</keyword>
<gene>
    <name evidence="1" type="ORF">TIFTF001_036776</name>
    <name evidence="2" type="ORF">TIFTF001_036777</name>
</gene>
<proteinExistence type="predicted"/>
<dbReference type="SUPFAM" id="SSF54001">
    <property type="entry name" value="Cysteine proteinases"/>
    <property type="match status" value="1"/>
</dbReference>
<evidence type="ECO:0008006" key="4">
    <source>
        <dbReference type="Google" id="ProtNLM"/>
    </source>
</evidence>
<evidence type="ECO:0000313" key="2">
    <source>
        <dbReference type="EMBL" id="GMN67719.1"/>
    </source>
</evidence>
<dbReference type="InterPro" id="IPR038765">
    <property type="entry name" value="Papain-like_cys_pep_sf"/>
</dbReference>
<dbReference type="EMBL" id="BTGU01000491">
    <property type="protein sequence ID" value="GMN67716.1"/>
    <property type="molecule type" value="Genomic_DNA"/>
</dbReference>
<dbReference type="EMBL" id="BTGU01000492">
    <property type="protein sequence ID" value="GMN67719.1"/>
    <property type="molecule type" value="Genomic_DNA"/>
</dbReference>
<dbReference type="Proteomes" id="UP001187192">
    <property type="component" value="Unassembled WGS sequence"/>
</dbReference>